<accession>A0A0S3SJT4</accession>
<gene>
    <name evidence="1" type="primary">Vigan.07G202000</name>
    <name evidence="1" type="ORF">VIGAN_07202000</name>
</gene>
<reference evidence="1 2" key="1">
    <citation type="journal article" date="2015" name="Sci. Rep.">
        <title>The power of single molecule real-time sequencing technology in the de novo assembly of a eukaryotic genome.</title>
        <authorList>
            <person name="Sakai H."/>
            <person name="Naito K."/>
            <person name="Ogiso-Tanaka E."/>
            <person name="Takahashi Y."/>
            <person name="Iseki K."/>
            <person name="Muto C."/>
            <person name="Satou K."/>
            <person name="Teruya K."/>
            <person name="Shiroma A."/>
            <person name="Shimoji M."/>
            <person name="Hirano T."/>
            <person name="Itoh T."/>
            <person name="Kaga A."/>
            <person name="Tomooka N."/>
        </authorList>
    </citation>
    <scope>NUCLEOTIDE SEQUENCE [LARGE SCALE GENOMIC DNA]</scope>
    <source>
        <strain evidence="2">cv. Shumari</strain>
    </source>
</reference>
<keyword evidence="2" id="KW-1185">Reference proteome</keyword>
<proteinExistence type="predicted"/>
<dbReference type="AlphaFoldDB" id="A0A0S3SJT4"/>
<sequence>MNILDSSPALKQLAEDTAFTSRNSRRKSVLHLAIEKGYRDIVDDLLTRVIHRYKENILTDDGIFYYPQVRFAVSDLPHQKKFILLFLGSQFREPVGTFLQKQ</sequence>
<protein>
    <submittedName>
        <fullName evidence="1">Uncharacterized protein</fullName>
    </submittedName>
</protein>
<evidence type="ECO:0000313" key="2">
    <source>
        <dbReference type="Proteomes" id="UP000291084"/>
    </source>
</evidence>
<dbReference type="Proteomes" id="UP000291084">
    <property type="component" value="Chromosome 7"/>
</dbReference>
<evidence type="ECO:0000313" key="1">
    <source>
        <dbReference type="EMBL" id="BAT93117.1"/>
    </source>
</evidence>
<dbReference type="EMBL" id="AP015040">
    <property type="protein sequence ID" value="BAT93117.1"/>
    <property type="molecule type" value="Genomic_DNA"/>
</dbReference>
<name>A0A0S3SJT4_PHAAN</name>
<organism evidence="1 2">
    <name type="scientific">Vigna angularis var. angularis</name>
    <dbReference type="NCBI Taxonomy" id="157739"/>
    <lineage>
        <taxon>Eukaryota</taxon>
        <taxon>Viridiplantae</taxon>
        <taxon>Streptophyta</taxon>
        <taxon>Embryophyta</taxon>
        <taxon>Tracheophyta</taxon>
        <taxon>Spermatophyta</taxon>
        <taxon>Magnoliopsida</taxon>
        <taxon>eudicotyledons</taxon>
        <taxon>Gunneridae</taxon>
        <taxon>Pentapetalae</taxon>
        <taxon>rosids</taxon>
        <taxon>fabids</taxon>
        <taxon>Fabales</taxon>
        <taxon>Fabaceae</taxon>
        <taxon>Papilionoideae</taxon>
        <taxon>50 kb inversion clade</taxon>
        <taxon>NPAAA clade</taxon>
        <taxon>indigoferoid/millettioid clade</taxon>
        <taxon>Phaseoleae</taxon>
        <taxon>Vigna</taxon>
    </lineage>
</organism>